<organism evidence="2">
    <name type="scientific">Rhizophora mucronata</name>
    <name type="common">Asiatic mangrove</name>
    <dbReference type="NCBI Taxonomy" id="61149"/>
    <lineage>
        <taxon>Eukaryota</taxon>
        <taxon>Viridiplantae</taxon>
        <taxon>Streptophyta</taxon>
        <taxon>Embryophyta</taxon>
        <taxon>Tracheophyta</taxon>
        <taxon>Spermatophyta</taxon>
        <taxon>Magnoliopsida</taxon>
        <taxon>eudicotyledons</taxon>
        <taxon>Gunneridae</taxon>
        <taxon>Pentapetalae</taxon>
        <taxon>rosids</taxon>
        <taxon>fabids</taxon>
        <taxon>Malpighiales</taxon>
        <taxon>Rhizophoraceae</taxon>
        <taxon>Rhizophora</taxon>
    </lineage>
</organism>
<feature type="region of interest" description="Disordered" evidence="1">
    <location>
        <begin position="21"/>
        <end position="40"/>
    </location>
</feature>
<evidence type="ECO:0000256" key="1">
    <source>
        <dbReference type="SAM" id="MobiDB-lite"/>
    </source>
</evidence>
<evidence type="ECO:0000313" key="2">
    <source>
        <dbReference type="EMBL" id="MBX23415.1"/>
    </source>
</evidence>
<sequence length="76" mass="8376">MSTAIGYRGSSIMAMATHLDLSTGNNSKQQTSRGEKARSGRTLEMVKMETAFSLCFLFVYIRVSETDPTGLVSFFL</sequence>
<protein>
    <submittedName>
        <fullName evidence="2">Uncharacterized protein</fullName>
    </submittedName>
</protein>
<reference evidence="2" key="1">
    <citation type="submission" date="2018-02" db="EMBL/GenBank/DDBJ databases">
        <title>Rhizophora mucronata_Transcriptome.</title>
        <authorList>
            <person name="Meera S.P."/>
            <person name="Sreeshan A."/>
            <person name="Augustine A."/>
        </authorList>
    </citation>
    <scope>NUCLEOTIDE SEQUENCE</scope>
    <source>
        <tissue evidence="2">Leaf</tissue>
    </source>
</reference>
<feature type="compositionally biased region" description="Polar residues" evidence="1">
    <location>
        <begin position="21"/>
        <end position="32"/>
    </location>
</feature>
<name>A0A2P2LZL3_RHIMU</name>
<proteinExistence type="predicted"/>
<dbReference type="AlphaFoldDB" id="A0A2P2LZL3"/>
<dbReference type="EMBL" id="GGEC01042931">
    <property type="protein sequence ID" value="MBX23415.1"/>
    <property type="molecule type" value="Transcribed_RNA"/>
</dbReference>
<accession>A0A2P2LZL3</accession>